<dbReference type="EMBL" id="KC662249">
    <property type="protein sequence ID" value="AGM15696.1"/>
    <property type="molecule type" value="Genomic_DNA"/>
</dbReference>
<gene>
    <name evidence="1" type="ORF">PGCG_00392</name>
</gene>
<evidence type="ECO:0000313" key="1">
    <source>
        <dbReference type="EMBL" id="AGM15696.1"/>
    </source>
</evidence>
<proteinExistence type="predicted"/>
<dbReference type="Proteomes" id="UP000204225">
    <property type="component" value="Segment"/>
</dbReference>
<protein>
    <submittedName>
        <fullName evidence="1">Uncharacterized protein</fullName>
    </submittedName>
</protein>
<evidence type="ECO:0000313" key="2">
    <source>
        <dbReference type="Proteomes" id="UP000204225"/>
    </source>
</evidence>
<name>A0AC59EXP7_9VIRU</name>
<keyword evidence="2" id="KW-1185">Reference proteome</keyword>
<organism evidence="1 2">
    <name type="scientific">Phaeocystis globosa virus PgV-16T</name>
    <dbReference type="NCBI Taxonomy" id="3071227"/>
    <lineage>
        <taxon>Viruses</taxon>
        <taxon>Varidnaviria</taxon>
        <taxon>Bamfordvirae</taxon>
        <taxon>Nucleocytoviricota</taxon>
        <taxon>Megaviricetes</taxon>
        <taxon>Imitervirales</taxon>
        <taxon>Mesomimiviridae</taxon>
        <taxon>Tethysvirus</taxon>
        <taxon>Tethysvirus hollandense</taxon>
    </lineage>
</organism>
<reference evidence="1 2" key="1">
    <citation type="journal article" date="2013" name="Proc. Natl. Acad. Sci. U.S.A.">
        <title>Genome of Phaeocystis globosa virus PgV-16T highlights the common ancestry of the largest known DNA viruses infecting eukaryotes.</title>
        <authorList>
            <person name="Santini S."/>
            <person name="Jeudy S."/>
            <person name="Bartoli J."/>
            <person name="Poirot O."/>
            <person name="Lescot M."/>
            <person name="Abergel C."/>
            <person name="Barbe V."/>
            <person name="Wommack K.E."/>
            <person name="Noordeloos A.A."/>
            <person name="Brussaard C.P."/>
            <person name="Claverie J.M."/>
        </authorList>
    </citation>
    <scope>NUCLEOTIDE SEQUENCE [LARGE SCALE GENOMIC DNA]</scope>
    <source>
        <strain evidence="1 2">16T</strain>
    </source>
</reference>
<accession>A0AC59EXP7</accession>
<sequence>MPKIWRNIVRHIIYYILLLVIYFGAYSLIYKFIINFFLYIYYILNTMMYRNNSSIGSNPVNVNSGSGSTLSRKVSAKYSKRLNNIAGQYSLNGSSNQSYIGNPNSNLSYTGCKDVDTPVKISVKNYSGLRGTRITNSSVNDGFKCNPVNSHQCYKTLNAVLITDFSLNKHHLYETSLSQYLDIKKNKCAVDRSTYLIDILNKPSADNCNSAGKSRTDSLTKKCNITKDMNHILGYSNYDLYVSEKIKTGCSYNPKDARVIAC</sequence>